<dbReference type="EMBL" id="BBMR01000017">
    <property type="protein sequence ID" value="GAL23071.1"/>
    <property type="molecule type" value="Genomic_DNA"/>
</dbReference>
<accession>A0A090S6A2</accession>
<name>A0A090S6A2_9VIBR</name>
<dbReference type="STRING" id="990268.JCM19235_1372"/>
<gene>
    <name evidence="1" type="ORF">JCM19235_1372</name>
</gene>
<proteinExistence type="predicted"/>
<protein>
    <submittedName>
        <fullName evidence="1">Uncharacterized protein</fullName>
    </submittedName>
</protein>
<organism evidence="1 2">
    <name type="scientific">Vibrio maritimus</name>
    <dbReference type="NCBI Taxonomy" id="990268"/>
    <lineage>
        <taxon>Bacteria</taxon>
        <taxon>Pseudomonadati</taxon>
        <taxon>Pseudomonadota</taxon>
        <taxon>Gammaproteobacteria</taxon>
        <taxon>Vibrionales</taxon>
        <taxon>Vibrionaceae</taxon>
        <taxon>Vibrio</taxon>
    </lineage>
</organism>
<evidence type="ECO:0000313" key="2">
    <source>
        <dbReference type="Proteomes" id="UP000029228"/>
    </source>
</evidence>
<sequence length="67" mass="7107">MDNPVATKLLAIVFVPRSIGCIRGVIGIEQQTMRVGFGVRLVVANMVIDLRIALTGADDDVDVVPSA</sequence>
<comment type="caution">
    <text evidence="1">The sequence shown here is derived from an EMBL/GenBank/DDBJ whole genome shotgun (WGS) entry which is preliminary data.</text>
</comment>
<keyword evidence="2" id="KW-1185">Reference proteome</keyword>
<reference evidence="1 2" key="1">
    <citation type="submission" date="2014-09" db="EMBL/GenBank/DDBJ databases">
        <title>Vibrio maritimus JCM 19235. (C45) whole genome shotgun sequence.</title>
        <authorList>
            <person name="Sawabe T."/>
            <person name="Meirelles P."/>
            <person name="Nakanishi M."/>
            <person name="Sayaka M."/>
            <person name="Hattori M."/>
            <person name="Ohkuma M."/>
        </authorList>
    </citation>
    <scope>NUCLEOTIDE SEQUENCE [LARGE SCALE GENOMIC DNA]</scope>
    <source>
        <strain evidence="2">JCM19235</strain>
    </source>
</reference>
<evidence type="ECO:0000313" key="1">
    <source>
        <dbReference type="EMBL" id="GAL23071.1"/>
    </source>
</evidence>
<dbReference type="Proteomes" id="UP000029228">
    <property type="component" value="Unassembled WGS sequence"/>
</dbReference>
<dbReference type="AlphaFoldDB" id="A0A090S6A2"/>